<dbReference type="AlphaFoldDB" id="A0ABD0VBM5"/>
<evidence type="ECO:0000313" key="2">
    <source>
        <dbReference type="Proteomes" id="UP001552299"/>
    </source>
</evidence>
<sequence length="87" mass="9487">MTPGGNIQTSLANQNRLLFVANRTSSYKPEVPPIPVLNKIVEDLFQAHPLSKRKLKELLGHTPSQVLAGALLGILVAYICCQNIIPI</sequence>
<evidence type="ECO:0000313" key="1">
    <source>
        <dbReference type="EMBL" id="KAL0920031.1"/>
    </source>
</evidence>
<accession>A0ABD0VBM5</accession>
<proteinExistence type="predicted"/>
<reference evidence="1 2" key="1">
    <citation type="journal article" date="2024" name="Plant Biotechnol. J.">
        <title>Dendrobium thyrsiflorum genome and its molecular insights into genes involved in important horticultural traits.</title>
        <authorList>
            <person name="Chen B."/>
            <person name="Wang J.Y."/>
            <person name="Zheng P.J."/>
            <person name="Li K.L."/>
            <person name="Liang Y.M."/>
            <person name="Chen X.F."/>
            <person name="Zhang C."/>
            <person name="Zhao X."/>
            <person name="He X."/>
            <person name="Zhang G.Q."/>
            <person name="Liu Z.J."/>
            <person name="Xu Q."/>
        </authorList>
    </citation>
    <scope>NUCLEOTIDE SEQUENCE [LARGE SCALE GENOMIC DNA]</scope>
    <source>
        <strain evidence="1">GZMU011</strain>
    </source>
</reference>
<dbReference type="Pfam" id="PF02681">
    <property type="entry name" value="DUF212"/>
    <property type="match status" value="1"/>
</dbReference>
<comment type="caution">
    <text evidence="1">The sequence shown here is derived from an EMBL/GenBank/DDBJ whole genome shotgun (WGS) entry which is preliminary data.</text>
</comment>
<organism evidence="1 2">
    <name type="scientific">Dendrobium thyrsiflorum</name>
    <name type="common">Pinecone-like raceme dendrobium</name>
    <name type="synonym">Orchid</name>
    <dbReference type="NCBI Taxonomy" id="117978"/>
    <lineage>
        <taxon>Eukaryota</taxon>
        <taxon>Viridiplantae</taxon>
        <taxon>Streptophyta</taxon>
        <taxon>Embryophyta</taxon>
        <taxon>Tracheophyta</taxon>
        <taxon>Spermatophyta</taxon>
        <taxon>Magnoliopsida</taxon>
        <taxon>Liliopsida</taxon>
        <taxon>Asparagales</taxon>
        <taxon>Orchidaceae</taxon>
        <taxon>Epidendroideae</taxon>
        <taxon>Malaxideae</taxon>
        <taxon>Dendrobiinae</taxon>
        <taxon>Dendrobium</taxon>
    </lineage>
</organism>
<dbReference type="InterPro" id="IPR003832">
    <property type="entry name" value="DUF212"/>
</dbReference>
<protein>
    <submittedName>
        <fullName evidence="1">Uncharacterized protein</fullName>
    </submittedName>
</protein>
<gene>
    <name evidence="1" type="ORF">M5K25_009137</name>
</gene>
<dbReference type="Proteomes" id="UP001552299">
    <property type="component" value="Unassembled WGS sequence"/>
</dbReference>
<dbReference type="PANTHER" id="PTHR31446">
    <property type="entry name" value="ACID PHOSPHATASE/VANADIUM-DEPENDENT HALOPEROXIDASE-RELATED PROTEIN"/>
    <property type="match status" value="1"/>
</dbReference>
<name>A0ABD0VBM5_DENTH</name>
<dbReference type="CDD" id="cd01610">
    <property type="entry name" value="PAP2_like"/>
    <property type="match status" value="1"/>
</dbReference>
<dbReference type="PANTHER" id="PTHR31446:SF29">
    <property type="entry name" value="ACID PHOSPHATASE_VANADIUM-DEPENDENT HALOPEROXIDASE-RELATED PROTEIN"/>
    <property type="match status" value="1"/>
</dbReference>
<dbReference type="EMBL" id="JANQDX010000008">
    <property type="protein sequence ID" value="KAL0920031.1"/>
    <property type="molecule type" value="Genomic_DNA"/>
</dbReference>
<keyword evidence="2" id="KW-1185">Reference proteome</keyword>